<dbReference type="AlphaFoldDB" id="A0A4S2DBH9"/>
<feature type="transmembrane region" description="Helical" evidence="1">
    <location>
        <begin position="34"/>
        <end position="54"/>
    </location>
</feature>
<feature type="transmembrane region" description="Helical" evidence="1">
    <location>
        <begin position="60"/>
        <end position="83"/>
    </location>
</feature>
<keyword evidence="1" id="KW-0472">Membrane</keyword>
<dbReference type="EMBL" id="SRYO01000001">
    <property type="protein sequence ID" value="TGY39096.1"/>
    <property type="molecule type" value="Genomic_DNA"/>
</dbReference>
<keyword evidence="1" id="KW-1133">Transmembrane helix</keyword>
<keyword evidence="1" id="KW-0812">Transmembrane</keyword>
<protein>
    <submittedName>
        <fullName evidence="2">Uncharacterized protein</fullName>
    </submittedName>
</protein>
<evidence type="ECO:0000256" key="1">
    <source>
        <dbReference type="SAM" id="Phobius"/>
    </source>
</evidence>
<evidence type="ECO:0000313" key="3">
    <source>
        <dbReference type="Proteomes" id="UP000309893"/>
    </source>
</evidence>
<dbReference type="Proteomes" id="UP000309893">
    <property type="component" value="Unassembled WGS sequence"/>
</dbReference>
<name>A0A4S2DBH9_9MICO</name>
<sequence length="106" mass="11889">MGTEKRDWRDITRLYPYDITRSNEYQGRFNRWRVALQAIEGATIAVLAIGAIVLCVLNGAPIWATAASLGFLLFGALVARFWLRAYRHSAPQRPEQSAESDSHGIP</sequence>
<accession>A0A4S2DBH9</accession>
<dbReference type="RefSeq" id="WP_135948348.1">
    <property type="nucleotide sequence ID" value="NZ_SRYO01000001.1"/>
</dbReference>
<comment type="caution">
    <text evidence="2">The sequence shown here is derived from an EMBL/GenBank/DDBJ whole genome shotgun (WGS) entry which is preliminary data.</text>
</comment>
<organism evidence="2 3">
    <name type="scientific">Microbacterium laevaniformans</name>
    <dbReference type="NCBI Taxonomy" id="36807"/>
    <lineage>
        <taxon>Bacteria</taxon>
        <taxon>Bacillati</taxon>
        <taxon>Actinomycetota</taxon>
        <taxon>Actinomycetes</taxon>
        <taxon>Micrococcales</taxon>
        <taxon>Microbacteriaceae</taxon>
        <taxon>Microbacterium</taxon>
    </lineage>
</organism>
<proteinExistence type="predicted"/>
<evidence type="ECO:0000313" key="2">
    <source>
        <dbReference type="EMBL" id="TGY39096.1"/>
    </source>
</evidence>
<gene>
    <name evidence="2" type="ORF">E5344_00340</name>
</gene>
<reference evidence="2 3" key="1">
    <citation type="submission" date="2019-04" db="EMBL/GenBank/DDBJ databases">
        <title>Microbes associate with the intestines of laboratory mice.</title>
        <authorList>
            <person name="Navarre W."/>
            <person name="Wong E."/>
            <person name="Huang K."/>
            <person name="Tropini C."/>
            <person name="Ng K."/>
            <person name="Yu B."/>
        </authorList>
    </citation>
    <scope>NUCLEOTIDE SEQUENCE [LARGE SCALE GENOMIC DNA]</scope>
    <source>
        <strain evidence="2 3">NM46_B2-13</strain>
    </source>
</reference>